<dbReference type="EMBL" id="JXTB01000060">
    <property type="protein sequence ID" value="PON68726.1"/>
    <property type="molecule type" value="Genomic_DNA"/>
</dbReference>
<sequence>KATRDKHVRVHDSNSICPGLKTSRCDICDIFVIGKNFKICGGSGGIRLIGPISEPITDFVGGAGALPP</sequence>
<comment type="caution">
    <text evidence="1">The sequence shown here is derived from an EMBL/GenBank/DDBJ whole genome shotgun (WGS) entry which is preliminary data.</text>
</comment>
<evidence type="ECO:0000313" key="2">
    <source>
        <dbReference type="Proteomes" id="UP000237105"/>
    </source>
</evidence>
<keyword evidence="2" id="KW-1185">Reference proteome</keyword>
<proteinExistence type="predicted"/>
<dbReference type="Proteomes" id="UP000237105">
    <property type="component" value="Unassembled WGS sequence"/>
</dbReference>
<accession>A0A2P5D643</accession>
<organism evidence="1 2">
    <name type="scientific">Parasponia andersonii</name>
    <name type="common">Sponia andersonii</name>
    <dbReference type="NCBI Taxonomy" id="3476"/>
    <lineage>
        <taxon>Eukaryota</taxon>
        <taxon>Viridiplantae</taxon>
        <taxon>Streptophyta</taxon>
        <taxon>Embryophyta</taxon>
        <taxon>Tracheophyta</taxon>
        <taxon>Spermatophyta</taxon>
        <taxon>Magnoliopsida</taxon>
        <taxon>eudicotyledons</taxon>
        <taxon>Gunneridae</taxon>
        <taxon>Pentapetalae</taxon>
        <taxon>rosids</taxon>
        <taxon>fabids</taxon>
        <taxon>Rosales</taxon>
        <taxon>Cannabaceae</taxon>
        <taxon>Parasponia</taxon>
    </lineage>
</organism>
<gene>
    <name evidence="1" type="ORF">PanWU01x14_093330</name>
</gene>
<evidence type="ECO:0000313" key="1">
    <source>
        <dbReference type="EMBL" id="PON68726.1"/>
    </source>
</evidence>
<name>A0A2P5D643_PARAD</name>
<dbReference type="AlphaFoldDB" id="A0A2P5D643"/>
<reference evidence="2" key="1">
    <citation type="submission" date="2016-06" db="EMBL/GenBank/DDBJ databases">
        <title>Parallel loss of symbiosis genes in relatives of nitrogen-fixing non-legume Parasponia.</title>
        <authorList>
            <person name="Van Velzen R."/>
            <person name="Holmer R."/>
            <person name="Bu F."/>
            <person name="Rutten L."/>
            <person name="Van Zeijl A."/>
            <person name="Liu W."/>
            <person name="Santuari L."/>
            <person name="Cao Q."/>
            <person name="Sharma T."/>
            <person name="Shen D."/>
            <person name="Roswanjaya Y."/>
            <person name="Wardhani T."/>
            <person name="Kalhor M.S."/>
            <person name="Jansen J."/>
            <person name="Van den Hoogen J."/>
            <person name="Gungor B."/>
            <person name="Hartog M."/>
            <person name="Hontelez J."/>
            <person name="Verver J."/>
            <person name="Yang W.-C."/>
            <person name="Schijlen E."/>
            <person name="Repin R."/>
            <person name="Schilthuizen M."/>
            <person name="Schranz E."/>
            <person name="Heidstra R."/>
            <person name="Miyata K."/>
            <person name="Fedorova E."/>
            <person name="Kohlen W."/>
            <person name="Bisseling T."/>
            <person name="Smit S."/>
            <person name="Geurts R."/>
        </authorList>
    </citation>
    <scope>NUCLEOTIDE SEQUENCE [LARGE SCALE GENOMIC DNA]</scope>
    <source>
        <strain evidence="2">cv. WU1-14</strain>
    </source>
</reference>
<protein>
    <submittedName>
        <fullName evidence="1">Uncharacterized protein</fullName>
    </submittedName>
</protein>
<feature type="non-terminal residue" evidence="1">
    <location>
        <position position="1"/>
    </location>
</feature>